<dbReference type="PANTHER" id="PTHR35551:SF1">
    <property type="entry name" value="ACCLIMATION OF PHOTOSYNTHESIS TO ENVIRONMENT"/>
    <property type="match status" value="1"/>
</dbReference>
<dbReference type="AlphaFoldDB" id="A0A0V7ZLB8"/>
<evidence type="ECO:0000313" key="3">
    <source>
        <dbReference type="EMBL" id="KST65667.1"/>
    </source>
</evidence>
<feature type="transmembrane region" description="Helical" evidence="1">
    <location>
        <begin position="7"/>
        <end position="27"/>
    </location>
</feature>
<dbReference type="OrthoDB" id="542452at2"/>
<dbReference type="EMBL" id="LMTZ01000109">
    <property type="protein sequence ID" value="KST65347.1"/>
    <property type="molecule type" value="Genomic_DNA"/>
</dbReference>
<comment type="caution">
    <text evidence="2">The sequence shown here is derived from an EMBL/GenBank/DDBJ whole genome shotgun (WGS) entry which is preliminary data.</text>
</comment>
<evidence type="ECO:0008006" key="5">
    <source>
        <dbReference type="Google" id="ProtNLM"/>
    </source>
</evidence>
<sequence length="186" mass="20612">MLRQISLGTLGLSIGGILVIVGFVAYATDNATLNLAGFFYGFPLLLGGLALKANELKPIKFTQPTTPEILALREKQATLTQNKIRKDITRYCYGQNVHFDRALSYLGLGATDDDLPEITGLRETETEGAYTIILEFDSPEFSIDAWKEKYEKMIKYFGPGVDVKIAEVGEDRIELALVTLLEEKAD</sequence>
<evidence type="ECO:0000313" key="4">
    <source>
        <dbReference type="Proteomes" id="UP000053372"/>
    </source>
</evidence>
<evidence type="ECO:0000256" key="1">
    <source>
        <dbReference type="SAM" id="Phobius"/>
    </source>
</evidence>
<keyword evidence="1" id="KW-0472">Membrane</keyword>
<dbReference type="PANTHER" id="PTHR35551">
    <property type="match status" value="1"/>
</dbReference>
<reference evidence="2 4" key="1">
    <citation type="journal article" date="2015" name="Genome Announc.">
        <title>Draft Genome of the Euendolithic (true boring) Cyanobacterium Mastigocoleus testarum strain BC008.</title>
        <authorList>
            <person name="Guida B.S."/>
            <person name="Garcia-Pichel F."/>
        </authorList>
    </citation>
    <scope>NUCLEOTIDE SEQUENCE [LARGE SCALE GENOMIC DNA]</scope>
    <source>
        <strain evidence="2 4">BC008</strain>
    </source>
</reference>
<accession>A0A0V7ZLB8</accession>
<keyword evidence="4" id="KW-1185">Reference proteome</keyword>
<name>A0A0V7ZLB8_9CYAN</name>
<proteinExistence type="predicted"/>
<gene>
    <name evidence="2" type="ORF">BC008_21190</name>
    <name evidence="3" type="ORF">BC008_21895</name>
</gene>
<evidence type="ECO:0000313" key="2">
    <source>
        <dbReference type="EMBL" id="KST65347.1"/>
    </source>
</evidence>
<keyword evidence="1" id="KW-1133">Transmembrane helix</keyword>
<dbReference type="EMBL" id="LMTZ01000106">
    <property type="protein sequence ID" value="KST65667.1"/>
    <property type="molecule type" value="Genomic_DNA"/>
</dbReference>
<dbReference type="Pfam" id="PF11016">
    <property type="entry name" value="DUF2854"/>
    <property type="match status" value="1"/>
</dbReference>
<dbReference type="InterPro" id="IPR021275">
    <property type="entry name" value="DUF2854"/>
</dbReference>
<dbReference type="RefSeq" id="WP_027841454.1">
    <property type="nucleotide sequence ID" value="NZ_LMTZ01000106.1"/>
</dbReference>
<dbReference type="Proteomes" id="UP000053372">
    <property type="component" value="Unassembled WGS sequence"/>
</dbReference>
<organism evidence="2 4">
    <name type="scientific">Mastigocoleus testarum BC008</name>
    <dbReference type="NCBI Taxonomy" id="371196"/>
    <lineage>
        <taxon>Bacteria</taxon>
        <taxon>Bacillati</taxon>
        <taxon>Cyanobacteriota</taxon>
        <taxon>Cyanophyceae</taxon>
        <taxon>Nostocales</taxon>
        <taxon>Hapalosiphonaceae</taxon>
        <taxon>Mastigocoleus</taxon>
    </lineage>
</organism>
<feature type="transmembrane region" description="Helical" evidence="1">
    <location>
        <begin position="33"/>
        <end position="51"/>
    </location>
</feature>
<protein>
    <recommendedName>
        <fullName evidence="5">DUF2854 domain-containing protein</fullName>
    </recommendedName>
</protein>
<keyword evidence="1" id="KW-0812">Transmembrane</keyword>